<dbReference type="RefSeq" id="WP_015202619.1">
    <property type="nucleotide sequence ID" value="NC_019753.1"/>
</dbReference>
<dbReference type="EMBL" id="CP003620">
    <property type="protein sequence ID" value="AFZ12498.1"/>
    <property type="molecule type" value="Genomic_DNA"/>
</dbReference>
<gene>
    <name evidence="1" type="ORF">Cri9333_1608</name>
</gene>
<protein>
    <submittedName>
        <fullName evidence="1">Uncharacterized protein</fullName>
    </submittedName>
</protein>
<dbReference type="SUPFAM" id="SSF160246">
    <property type="entry name" value="EspE N-terminal domain-like"/>
    <property type="match status" value="1"/>
</dbReference>
<reference evidence="1 2" key="1">
    <citation type="submission" date="2012-06" db="EMBL/GenBank/DDBJ databases">
        <title>Finished chromosome of genome of Crinalium epipsammum PCC 9333.</title>
        <authorList>
            <consortium name="US DOE Joint Genome Institute"/>
            <person name="Gugger M."/>
            <person name="Coursin T."/>
            <person name="Rippka R."/>
            <person name="Tandeau De Marsac N."/>
            <person name="Huntemann M."/>
            <person name="Wei C.-L."/>
            <person name="Han J."/>
            <person name="Detter J.C."/>
            <person name="Han C."/>
            <person name="Tapia R."/>
            <person name="Davenport K."/>
            <person name="Daligault H."/>
            <person name="Erkkila T."/>
            <person name="Gu W."/>
            <person name="Munk A.C.C."/>
            <person name="Teshima H."/>
            <person name="Xu Y."/>
            <person name="Chain P."/>
            <person name="Chen A."/>
            <person name="Krypides N."/>
            <person name="Mavromatis K."/>
            <person name="Markowitz V."/>
            <person name="Szeto E."/>
            <person name="Ivanova N."/>
            <person name="Mikhailova N."/>
            <person name="Ovchinnikova G."/>
            <person name="Pagani I."/>
            <person name="Pati A."/>
            <person name="Goodwin L."/>
            <person name="Peters L."/>
            <person name="Pitluck S."/>
            <person name="Woyke T."/>
            <person name="Kerfeld C."/>
        </authorList>
    </citation>
    <scope>NUCLEOTIDE SEQUENCE [LARGE SCALE GENOMIC DNA]</scope>
    <source>
        <strain evidence="1 2">PCC 9333</strain>
    </source>
</reference>
<dbReference type="KEGG" id="cep:Cri9333_1608"/>
<proteinExistence type="predicted"/>
<accession>K9VWL5</accession>
<name>K9VWL5_9CYAN</name>
<organism evidence="1 2">
    <name type="scientific">Crinalium epipsammum PCC 9333</name>
    <dbReference type="NCBI Taxonomy" id="1173022"/>
    <lineage>
        <taxon>Bacteria</taxon>
        <taxon>Bacillati</taxon>
        <taxon>Cyanobacteriota</taxon>
        <taxon>Cyanophyceae</taxon>
        <taxon>Gomontiellales</taxon>
        <taxon>Gomontiellaceae</taxon>
        <taxon>Crinalium</taxon>
    </lineage>
</organism>
<evidence type="ECO:0000313" key="2">
    <source>
        <dbReference type="Proteomes" id="UP000010472"/>
    </source>
</evidence>
<dbReference type="HOGENOM" id="CLU_2842439_0_0_3"/>
<dbReference type="eggNOG" id="COG1087">
    <property type="taxonomic scope" value="Bacteria"/>
</dbReference>
<dbReference type="InterPro" id="IPR037257">
    <property type="entry name" value="T2SS_E_N_sf"/>
</dbReference>
<dbReference type="STRING" id="1173022.Cri9333_1608"/>
<dbReference type="OrthoDB" id="574304at2"/>
<keyword evidence="2" id="KW-1185">Reference proteome</keyword>
<sequence length="71" mass="8290">MKTLQKLRIGELLVYKKVLHPTELEKLLTLQSSCGKKLGEIVVENKLVCESDLELILQEQHWRNNGFWVID</sequence>
<dbReference type="Proteomes" id="UP000010472">
    <property type="component" value="Chromosome"/>
</dbReference>
<dbReference type="AlphaFoldDB" id="K9VWL5"/>
<evidence type="ECO:0000313" key="1">
    <source>
        <dbReference type="EMBL" id="AFZ12498.1"/>
    </source>
</evidence>